<accession>A0A8X6P0Q9</accession>
<proteinExistence type="predicted"/>
<comment type="caution">
    <text evidence="2">The sequence shown here is derived from an EMBL/GenBank/DDBJ whole genome shotgun (WGS) entry which is preliminary data.</text>
</comment>
<name>A0A8X6P0Q9_NEPPI</name>
<keyword evidence="3" id="KW-1185">Reference proteome</keyword>
<evidence type="ECO:0000313" key="2">
    <source>
        <dbReference type="EMBL" id="GFT41144.1"/>
    </source>
</evidence>
<dbReference type="AlphaFoldDB" id="A0A8X6P0Q9"/>
<feature type="region of interest" description="Disordered" evidence="1">
    <location>
        <begin position="130"/>
        <end position="165"/>
    </location>
</feature>
<gene>
    <name evidence="2" type="ORF">NPIL_59621</name>
</gene>
<protein>
    <submittedName>
        <fullName evidence="2">Uncharacterized protein</fullName>
    </submittedName>
</protein>
<sequence length="165" mass="18259">MVTTLASFSVTSTQNTPFGIEARQTDLSMPSTTSSRFPLPILTPTFFYFGCVNITLNKTLLRNTPNALLSAGTTILSYSKLFSITSSPFYFIRSQPQTDLFSESQTSPNNPSVQNIKELENSTFSFTDNNQNAIKHLAKPKPSPPPSSAPRHQKSYQTKNGIRKT</sequence>
<organism evidence="2 3">
    <name type="scientific">Nephila pilipes</name>
    <name type="common">Giant wood spider</name>
    <name type="synonym">Nephila maculata</name>
    <dbReference type="NCBI Taxonomy" id="299642"/>
    <lineage>
        <taxon>Eukaryota</taxon>
        <taxon>Metazoa</taxon>
        <taxon>Ecdysozoa</taxon>
        <taxon>Arthropoda</taxon>
        <taxon>Chelicerata</taxon>
        <taxon>Arachnida</taxon>
        <taxon>Araneae</taxon>
        <taxon>Araneomorphae</taxon>
        <taxon>Entelegynae</taxon>
        <taxon>Araneoidea</taxon>
        <taxon>Nephilidae</taxon>
        <taxon>Nephila</taxon>
    </lineage>
</organism>
<dbReference type="Proteomes" id="UP000887013">
    <property type="component" value="Unassembled WGS sequence"/>
</dbReference>
<evidence type="ECO:0000313" key="3">
    <source>
        <dbReference type="Proteomes" id="UP000887013"/>
    </source>
</evidence>
<evidence type="ECO:0000256" key="1">
    <source>
        <dbReference type="SAM" id="MobiDB-lite"/>
    </source>
</evidence>
<dbReference type="EMBL" id="BMAW01063608">
    <property type="protein sequence ID" value="GFT41144.1"/>
    <property type="molecule type" value="Genomic_DNA"/>
</dbReference>
<feature type="compositionally biased region" description="Polar residues" evidence="1">
    <location>
        <begin position="155"/>
        <end position="165"/>
    </location>
</feature>
<reference evidence="2" key="1">
    <citation type="submission" date="2020-08" db="EMBL/GenBank/DDBJ databases">
        <title>Multicomponent nature underlies the extraordinary mechanical properties of spider dragline silk.</title>
        <authorList>
            <person name="Kono N."/>
            <person name="Nakamura H."/>
            <person name="Mori M."/>
            <person name="Yoshida Y."/>
            <person name="Ohtoshi R."/>
            <person name="Malay A.D."/>
            <person name="Moran D.A.P."/>
            <person name="Tomita M."/>
            <person name="Numata K."/>
            <person name="Arakawa K."/>
        </authorList>
    </citation>
    <scope>NUCLEOTIDE SEQUENCE</scope>
</reference>